<evidence type="ECO:0000313" key="6">
    <source>
        <dbReference type="EMBL" id="MBK9797851.1"/>
    </source>
</evidence>
<dbReference type="InterPro" id="IPR029058">
    <property type="entry name" value="AB_hydrolase_fold"/>
</dbReference>
<keyword evidence="1" id="KW-0645">Protease</keyword>
<dbReference type="InterPro" id="IPR011042">
    <property type="entry name" value="6-blade_b-propeller_TolB-like"/>
</dbReference>
<gene>
    <name evidence="6" type="ORF">IPP58_15495</name>
</gene>
<dbReference type="SUPFAM" id="SSF53474">
    <property type="entry name" value="alpha/beta-Hydrolases"/>
    <property type="match status" value="1"/>
</dbReference>
<proteinExistence type="predicted"/>
<dbReference type="AlphaFoldDB" id="A0A9D7XHX8"/>
<evidence type="ECO:0000313" key="7">
    <source>
        <dbReference type="Proteomes" id="UP000886657"/>
    </source>
</evidence>
<dbReference type="SUPFAM" id="SSF82171">
    <property type="entry name" value="DPP6 N-terminal domain-like"/>
    <property type="match status" value="1"/>
</dbReference>
<dbReference type="Gene3D" id="3.40.50.1820">
    <property type="entry name" value="alpha/beta hydrolase"/>
    <property type="match status" value="1"/>
</dbReference>
<evidence type="ECO:0000256" key="2">
    <source>
        <dbReference type="ARBA" id="ARBA00022801"/>
    </source>
</evidence>
<dbReference type="PANTHER" id="PTHR42776">
    <property type="entry name" value="SERINE PEPTIDASE S9 FAMILY MEMBER"/>
    <property type="match status" value="1"/>
</dbReference>
<dbReference type="InterPro" id="IPR002470">
    <property type="entry name" value="Peptidase_S9A"/>
</dbReference>
<evidence type="ECO:0000259" key="4">
    <source>
        <dbReference type="Pfam" id="PF00326"/>
    </source>
</evidence>
<sequence length="637" mass="70997">MRALFLALALPLLAQDLPMPANLKAEGLAPLPVALMKELSRYSESRGAQLSDWHPTRRELLISTRFGDVPHLHRVGMPMGARTQLTFGPERIGGGMFEPTKGEYLVYGQDTGGAEFFQLYRLDLKTRKTTLLTDGKSRNTGARFSPDGKWLSYASTKRNGTDSDLWIMDPLRPEGARLLLQVQGGGWRARAWSPDGNRLLVENGLRITETELYILDVATGRKERLSPEGKVAAYGHGVFSADGKGLFLTTDLDAEFQRLAYLDLEKKSFRFLQPSLKWDVVSLELSRNGRRLAFETNEDGLSVLRVLEVATGSELPLPRLPKGNVSRLSWDATGQELAFSLSGAQSPADVYSIDLPAKQLTRWTQSETGYVDPAAFVEPELVRWSSFDGLGISGFLYRPARAAFPGSRPVIINIHGGPEGQFQPGYLGQTNYLINELGCAMIFPNVRGSSGYGKTFLDLDNGMKREDSVKDIGALLDWIATQPDLDRNRVMVTGGSYGGYMTLACMTHYNDRLRCGVDVVGISNFVTFLENTQGYRRDLRRVEYGDERDPKMREHLLRISPTTNAAKITKPMFIVQGRNDPRVPHTEATQMVEKIRMNKGPVWYLEAADEGHGFAKKGNRDVQFAATVLFVKEYLIK</sequence>
<dbReference type="Gene3D" id="2.120.10.30">
    <property type="entry name" value="TolB, C-terminal domain"/>
    <property type="match status" value="1"/>
</dbReference>
<evidence type="ECO:0000256" key="1">
    <source>
        <dbReference type="ARBA" id="ARBA00022670"/>
    </source>
</evidence>
<protein>
    <submittedName>
        <fullName evidence="6">S9 family peptidase</fullName>
    </submittedName>
</protein>
<dbReference type="GO" id="GO:0006508">
    <property type="term" value="P:proteolysis"/>
    <property type="evidence" value="ECO:0007669"/>
    <property type="project" value="UniProtKB-KW"/>
</dbReference>
<comment type="caution">
    <text evidence="6">The sequence shown here is derived from an EMBL/GenBank/DDBJ whole genome shotgun (WGS) entry which is preliminary data.</text>
</comment>
<organism evidence="6 7">
    <name type="scientific">Candidatus Geothrix skivensis</name>
    <dbReference type="NCBI Taxonomy" id="2954439"/>
    <lineage>
        <taxon>Bacteria</taxon>
        <taxon>Pseudomonadati</taxon>
        <taxon>Acidobacteriota</taxon>
        <taxon>Holophagae</taxon>
        <taxon>Holophagales</taxon>
        <taxon>Holophagaceae</taxon>
        <taxon>Geothrix</taxon>
    </lineage>
</organism>
<dbReference type="Pfam" id="PF02897">
    <property type="entry name" value="Peptidase_S9_N"/>
    <property type="match status" value="1"/>
</dbReference>
<dbReference type="EMBL" id="JADKIO010000012">
    <property type="protein sequence ID" value="MBK9797851.1"/>
    <property type="molecule type" value="Genomic_DNA"/>
</dbReference>
<keyword evidence="2" id="KW-0378">Hydrolase</keyword>
<keyword evidence="3" id="KW-0720">Serine protease</keyword>
<dbReference type="PRINTS" id="PR00862">
    <property type="entry name" value="PROLIGOPTASE"/>
</dbReference>
<name>A0A9D7XHX8_9BACT</name>
<evidence type="ECO:0000259" key="5">
    <source>
        <dbReference type="Pfam" id="PF02897"/>
    </source>
</evidence>
<feature type="domain" description="Peptidase S9A N-terminal" evidence="5">
    <location>
        <begin position="99"/>
        <end position="365"/>
    </location>
</feature>
<dbReference type="InterPro" id="IPR023302">
    <property type="entry name" value="Pept_S9A_N"/>
</dbReference>
<dbReference type="PANTHER" id="PTHR42776:SF27">
    <property type="entry name" value="DIPEPTIDYL PEPTIDASE FAMILY MEMBER 6"/>
    <property type="match status" value="1"/>
</dbReference>
<feature type="domain" description="Peptidase S9 prolyl oligopeptidase catalytic" evidence="4">
    <location>
        <begin position="431"/>
        <end position="635"/>
    </location>
</feature>
<evidence type="ECO:0000256" key="3">
    <source>
        <dbReference type="ARBA" id="ARBA00022825"/>
    </source>
</evidence>
<dbReference type="InterPro" id="IPR001375">
    <property type="entry name" value="Peptidase_S9_cat"/>
</dbReference>
<reference evidence="6" key="1">
    <citation type="submission" date="2020-10" db="EMBL/GenBank/DDBJ databases">
        <title>Connecting structure to function with the recovery of over 1000 high-quality activated sludge metagenome-assembled genomes encoding full-length rRNA genes using long-read sequencing.</title>
        <authorList>
            <person name="Singleton C.M."/>
            <person name="Petriglieri F."/>
            <person name="Kristensen J.M."/>
            <person name="Kirkegaard R.H."/>
            <person name="Michaelsen T.Y."/>
            <person name="Andersen M.H."/>
            <person name="Karst S.M."/>
            <person name="Dueholm M.S."/>
            <person name="Nielsen P.H."/>
            <person name="Albertsen M."/>
        </authorList>
    </citation>
    <scope>NUCLEOTIDE SEQUENCE</scope>
    <source>
        <strain evidence="6">Skiv_18-Q3-R9-52_MAXAC.067</strain>
    </source>
</reference>
<dbReference type="Proteomes" id="UP000886657">
    <property type="component" value="Unassembled WGS sequence"/>
</dbReference>
<dbReference type="Pfam" id="PF00326">
    <property type="entry name" value="Peptidase_S9"/>
    <property type="match status" value="1"/>
</dbReference>
<dbReference type="GO" id="GO:0004252">
    <property type="term" value="F:serine-type endopeptidase activity"/>
    <property type="evidence" value="ECO:0007669"/>
    <property type="project" value="InterPro"/>
</dbReference>
<accession>A0A9D7XHX8</accession>